<evidence type="ECO:0000256" key="5">
    <source>
        <dbReference type="ARBA" id="ARBA00022692"/>
    </source>
</evidence>
<evidence type="ECO:0000256" key="8">
    <source>
        <dbReference type="ARBA" id="ARBA00023136"/>
    </source>
</evidence>
<keyword evidence="8 11" id="KW-0472">Membrane</keyword>
<evidence type="ECO:0000256" key="6">
    <source>
        <dbReference type="ARBA" id="ARBA00022729"/>
    </source>
</evidence>
<dbReference type="PANTHER" id="PTHR48043:SF23">
    <property type="entry name" value="UDP-GLUCURONOSYLTRANSFERASE"/>
    <property type="match status" value="1"/>
</dbReference>
<name>A0A0K0DTD6_STRER</name>
<dbReference type="CDD" id="cd03784">
    <property type="entry name" value="GT1_Gtf-like"/>
    <property type="match status" value="1"/>
</dbReference>
<dbReference type="InterPro" id="IPR050271">
    <property type="entry name" value="UDP-glycosyltransferase"/>
</dbReference>
<evidence type="ECO:0000256" key="9">
    <source>
        <dbReference type="ARBA" id="ARBA00047475"/>
    </source>
</evidence>
<dbReference type="InterPro" id="IPR002213">
    <property type="entry name" value="UDP_glucos_trans"/>
</dbReference>
<dbReference type="Pfam" id="PF00201">
    <property type="entry name" value="UDPGT"/>
    <property type="match status" value="1"/>
</dbReference>
<evidence type="ECO:0000256" key="7">
    <source>
        <dbReference type="ARBA" id="ARBA00022989"/>
    </source>
</evidence>
<dbReference type="FunFam" id="3.40.50.2000:FF:000038">
    <property type="entry name" value="UDP-GlucuronosylTransferase"/>
    <property type="match status" value="1"/>
</dbReference>
<keyword evidence="7 11" id="KW-1133">Transmembrane helix</keyword>
<comment type="similarity">
    <text evidence="2 10">Belongs to the UDP-glycosyltransferase family.</text>
</comment>
<keyword evidence="5 11" id="KW-0812">Transmembrane</keyword>
<dbReference type="PROSITE" id="PS00375">
    <property type="entry name" value="UDPGT"/>
    <property type="match status" value="1"/>
</dbReference>
<dbReference type="SUPFAM" id="SSF53756">
    <property type="entry name" value="UDP-Glycosyltransferase/glycogen phosphorylase"/>
    <property type="match status" value="1"/>
</dbReference>
<dbReference type="PANTHER" id="PTHR48043">
    <property type="entry name" value="EG:EG0003.4 PROTEIN-RELATED"/>
    <property type="match status" value="1"/>
</dbReference>
<dbReference type="InterPro" id="IPR035595">
    <property type="entry name" value="UDP_glycos_trans_CS"/>
</dbReference>
<keyword evidence="12" id="KW-1185">Reference proteome</keyword>
<protein>
    <recommendedName>
        <fullName evidence="11">UDP-glucuronosyltransferase</fullName>
        <ecNumber evidence="11">2.4.1.17</ecNumber>
    </recommendedName>
</protein>
<evidence type="ECO:0000256" key="3">
    <source>
        <dbReference type="ARBA" id="ARBA00022676"/>
    </source>
</evidence>
<reference evidence="13" key="1">
    <citation type="submission" date="2015-08" db="UniProtKB">
        <authorList>
            <consortium name="WormBaseParasite"/>
        </authorList>
    </citation>
    <scope>IDENTIFICATION</scope>
</reference>
<dbReference type="WBParaSite" id="SSTP_0000049800.1">
    <property type="protein sequence ID" value="SSTP_0000049800.1"/>
    <property type="gene ID" value="SSTP_0000049800"/>
</dbReference>
<dbReference type="GO" id="GO:0016020">
    <property type="term" value="C:membrane"/>
    <property type="evidence" value="ECO:0007669"/>
    <property type="project" value="UniProtKB-SubCell"/>
</dbReference>
<keyword evidence="6" id="KW-0732">Signal</keyword>
<dbReference type="STRING" id="6248.A0A0K0DTD6"/>
<evidence type="ECO:0000256" key="2">
    <source>
        <dbReference type="ARBA" id="ARBA00009995"/>
    </source>
</evidence>
<evidence type="ECO:0000313" key="12">
    <source>
        <dbReference type="Proteomes" id="UP000035681"/>
    </source>
</evidence>
<dbReference type="Proteomes" id="UP000035681">
    <property type="component" value="Unplaced"/>
</dbReference>
<keyword evidence="4 10" id="KW-0808">Transferase</keyword>
<evidence type="ECO:0000256" key="1">
    <source>
        <dbReference type="ARBA" id="ARBA00004167"/>
    </source>
</evidence>
<dbReference type="AlphaFoldDB" id="A0A0K0DTD6"/>
<dbReference type="WBParaSite" id="TCONS_00009220.p1">
    <property type="protein sequence ID" value="TCONS_00009220.p1"/>
    <property type="gene ID" value="XLOC_007056"/>
</dbReference>
<comment type="catalytic activity">
    <reaction evidence="9 11">
        <text>glucuronate acceptor + UDP-alpha-D-glucuronate = acceptor beta-D-glucuronoside + UDP + H(+)</text>
        <dbReference type="Rhea" id="RHEA:21032"/>
        <dbReference type="ChEBI" id="CHEBI:15378"/>
        <dbReference type="ChEBI" id="CHEBI:58052"/>
        <dbReference type="ChEBI" id="CHEBI:58223"/>
        <dbReference type="ChEBI" id="CHEBI:132367"/>
        <dbReference type="ChEBI" id="CHEBI:132368"/>
        <dbReference type="EC" id="2.4.1.17"/>
    </reaction>
</comment>
<accession>A0A0K0DTD6</accession>
<feature type="transmembrane region" description="Helical" evidence="11">
    <location>
        <begin position="486"/>
        <end position="514"/>
    </location>
</feature>
<dbReference type="EC" id="2.4.1.17" evidence="11"/>
<evidence type="ECO:0000256" key="4">
    <source>
        <dbReference type="ARBA" id="ARBA00022679"/>
    </source>
</evidence>
<evidence type="ECO:0000256" key="11">
    <source>
        <dbReference type="RuleBase" id="RU362059"/>
    </source>
</evidence>
<proteinExistence type="inferred from homology"/>
<evidence type="ECO:0000313" key="13">
    <source>
        <dbReference type="WBParaSite" id="SSTP_0000049800.1"/>
    </source>
</evidence>
<evidence type="ECO:0000256" key="10">
    <source>
        <dbReference type="RuleBase" id="RU003718"/>
    </source>
</evidence>
<dbReference type="GO" id="GO:0015020">
    <property type="term" value="F:glucuronosyltransferase activity"/>
    <property type="evidence" value="ECO:0007669"/>
    <property type="project" value="UniProtKB-EC"/>
</dbReference>
<dbReference type="Gene3D" id="3.40.50.2000">
    <property type="entry name" value="Glycogen Phosphorylase B"/>
    <property type="match status" value="1"/>
</dbReference>
<keyword evidence="3 10" id="KW-0328">Glycosyltransferase</keyword>
<comment type="subcellular location">
    <subcellularLocation>
        <location evidence="1 11">Membrane</location>
        <topology evidence="1 11">Single-pass membrane protein</topology>
    </subcellularLocation>
</comment>
<organism evidence="13">
    <name type="scientific">Strongyloides stercoralis</name>
    <name type="common">Threadworm</name>
    <dbReference type="NCBI Taxonomy" id="6248"/>
    <lineage>
        <taxon>Eukaryota</taxon>
        <taxon>Metazoa</taxon>
        <taxon>Ecdysozoa</taxon>
        <taxon>Nematoda</taxon>
        <taxon>Chromadorea</taxon>
        <taxon>Rhabditida</taxon>
        <taxon>Tylenchina</taxon>
        <taxon>Panagrolaimomorpha</taxon>
        <taxon>Strongyloidoidea</taxon>
        <taxon>Strongyloididae</taxon>
        <taxon>Strongyloides</taxon>
    </lineage>
</organism>
<sequence>MKLKKIYTIILLFFIFNYGDSYKILSVVPHFGGSHVKFMGKVADILVKSGHDVTVLMIPIEPGLNMIGTKLAKVIHIKKNNKTMELIGEILKDKNVWEIGFKDLISIRKIFNTMALVSKTNCKNLITNSTLIEDLKKERFDLAITQHIDYCAFGLFKLLEIPAHVSLFAGGLMPSHFKRFGLTFPLAQLPDLNLAANDKELTFFNKIKNIFSFITMEIFTNYMISEVEEVFNEEFGVGYVDIKQQLRDATFHISNSDPFVDLAYPTLSKIVQIGGFSIPKPSLLNNEWDTVLSKRKKNILISFGSIAKSIKMPQEYKEGLIEAIKQFPNITFIWKYENPEDDFAKNVENIFLNKWVPQTDLLNDPRLSLFITHGGLNSFSEAAHYGIPLIVIPLFGDQPRNGKIIEKLGFGKILLKQNLKNPKIIKKSIEVMLDDNNIFKQKAQKIKEMIKERPYNQTNVFVKHIEFAAKFKKLPNLNMEGDKMSIFQYALIDVILFFIFIVIIILSIIFYGLYKLYKFMVKKLSTKNKNE</sequence>